<dbReference type="SUPFAM" id="SSF52540">
    <property type="entry name" value="P-loop containing nucleoside triphosphate hydrolases"/>
    <property type="match status" value="1"/>
</dbReference>
<dbReference type="Gene3D" id="3.40.50.300">
    <property type="entry name" value="P-loop containing nucleotide triphosphate hydrolases"/>
    <property type="match status" value="1"/>
</dbReference>
<dbReference type="InterPro" id="IPR025662">
    <property type="entry name" value="Sigma_54_int_dom_ATP-bd_1"/>
</dbReference>
<dbReference type="EMBL" id="JARGDH010000006">
    <property type="protein sequence ID" value="KAL0265837.1"/>
    <property type="molecule type" value="Genomic_DNA"/>
</dbReference>
<dbReference type="PANTHER" id="PTHR11088:SF89">
    <property type="entry name" value="TRNA DIMETHYLALLYLTRANSFERASE"/>
    <property type="match status" value="1"/>
</dbReference>
<keyword evidence="3 5" id="KW-0547">Nucleotide-binding</keyword>
<evidence type="ECO:0000256" key="5">
    <source>
        <dbReference type="RuleBase" id="RU003785"/>
    </source>
</evidence>
<dbReference type="GO" id="GO:0005739">
    <property type="term" value="C:mitochondrion"/>
    <property type="evidence" value="ECO:0007669"/>
    <property type="project" value="TreeGrafter"/>
</dbReference>
<keyword evidence="4 5" id="KW-0067">ATP-binding</keyword>
<dbReference type="InterPro" id="IPR027417">
    <property type="entry name" value="P-loop_NTPase"/>
</dbReference>
<dbReference type="GO" id="GO:0052381">
    <property type="term" value="F:tRNA dimethylallyltransferase activity"/>
    <property type="evidence" value="ECO:0007669"/>
    <property type="project" value="InterPro"/>
</dbReference>
<sequence length="1395" mass="155440">MGMALRLFRRARALPKASVQQGRCAAGHQHAGSRAQCLARQRAVLGADARFQIKHNLTGVCSKAPAASKGDPSIFTLHMKCFLALHLVHGALAKLDYNTIRVSLEWRSSSGSRVSHVGPLNPLLGFLLEFNGVVHNRRFFSPDNHASCCFAADGGKRVYRRCYENDSAVSNRSRFHRIFLSLFPSPAGRVSIFSESSRTSTFLGALIEDCDRDAEIRLLAALAAMSQGATVRCGPAGVGRSAGCLAIEEVSLGVRIREGRVLQATEVMDFFSDSNEDAEQKVFLLQSFLFHLLDTKKEIETFFDYVYGLVGGRENACFTTCETAEGGVDYALLDGIARVRWGSSHIIWFPPKDVRHPLYTRAADMFIEEKRFPFVVEAVLLSLMCHLLCNAEKTEYNAERLGSGAADARRFFAEHRHATGKITEDVGRDWLRVVEDISDPSIAYTQVASTPGRVPGYAARNVLKPGFVNLLMVVRSICGVERGPDAEWARSRRKPTCYEEIRGVFEEAFVSTLAGVCAKSLFCEFTDMEVQRSPFSDAWEVFGTVAVSIPTAGGAYVVARITCTTADADIVFTQTPFLWCEQSRGVVFEKMAEYAASPSTFVRLVGKFVHLYMLSDTRGSLLRDSVVQLLEQGQTEDILLQGMIHTDSTKIMLLDAIFSQRHRRSRCLERIERNIVSSLDLSREPVCDAILLLVSLRRPLREFAGILPRGWGRKRRARLQEIVHSGCVNLVCYCIEKSGGLCRGGRPRVDMDCVLTDLLALLIRHGRQSTIERLLHAHRRWPHEVLGAGLRAAAAAGASGEACASYFFGRISRSDLESFEYSVAAQSMSEYLWRLALASSTDKDTLEKIYCWYFCDNAGAFCAQDLYEIVEGTYMRLDMDFVYDCMVRRCPRYYSFVKFHKLFLELAVRRQIRVRSDALALIRHLALCINMNPHYMVLGCRIVGLHMRNTSDGIRQELLAAIESVERQGLVYDQAYFSEQSSFSGMPRAPQKVLQGVHLGDNRRVWDIGAAAQGCSGLWDTHSQMTHGRSPHAGDARDAPVVVVLGETGVGKTRLAVELCRMFGGEVISADSMQVYRGLDIATNKASPSEMGGVRHHMVGTVSPASCEFNVRVFRDAALEAIGECWHVRRAVPVVVGGTNYYIEALLWDQLAGLADAGLPAEVPFDTGLMTNDELHRELGRIDPEAAAALHPGDRRRVVRRIEICHATGQMYSRLVTAQRPTARFARTCILRLQYASTALQEARLRERVDDMVGRGLRAEIEAFHDRWSGEHRRVHGQDWMARGVFQAIGLKEFAAYLALAPEERVSSEAGVWAFADGVERLKRRTVRYARRQRRWIENRMRRAAVRDAVDIHHVSVGTGPWDTEVLAPAAQAVRAFLVSTGTALREQDRCPGAA</sequence>
<comment type="caution">
    <text evidence="6">The sequence shown here is derived from an EMBL/GenBank/DDBJ whole genome shotgun (WGS) entry which is preliminary data.</text>
</comment>
<dbReference type="InterPro" id="IPR018022">
    <property type="entry name" value="IPT"/>
</dbReference>
<dbReference type="PANTHER" id="PTHR11088">
    <property type="entry name" value="TRNA DIMETHYLALLYLTRANSFERASE"/>
    <property type="match status" value="1"/>
</dbReference>
<protein>
    <recommendedName>
        <fullName evidence="7">tRNA dimethylallyltransferase</fullName>
    </recommendedName>
</protein>
<gene>
    <name evidence="6" type="ORF">PYX00_011555</name>
</gene>
<keyword evidence="2 5" id="KW-0808">Transferase</keyword>
<comment type="similarity">
    <text evidence="1 5">Belongs to the IPP transferase family.</text>
</comment>
<evidence type="ECO:0000313" key="6">
    <source>
        <dbReference type="EMBL" id="KAL0265837.1"/>
    </source>
</evidence>
<organism evidence="6">
    <name type="scientific">Menopon gallinae</name>
    <name type="common">poultry shaft louse</name>
    <dbReference type="NCBI Taxonomy" id="328185"/>
    <lineage>
        <taxon>Eukaryota</taxon>
        <taxon>Metazoa</taxon>
        <taxon>Ecdysozoa</taxon>
        <taxon>Arthropoda</taxon>
        <taxon>Hexapoda</taxon>
        <taxon>Insecta</taxon>
        <taxon>Pterygota</taxon>
        <taxon>Neoptera</taxon>
        <taxon>Paraneoptera</taxon>
        <taxon>Psocodea</taxon>
        <taxon>Troctomorpha</taxon>
        <taxon>Phthiraptera</taxon>
        <taxon>Amblycera</taxon>
        <taxon>Menoponidae</taxon>
        <taxon>Menopon</taxon>
    </lineage>
</organism>
<dbReference type="Pfam" id="PF01715">
    <property type="entry name" value="IPPT"/>
    <property type="match status" value="1"/>
</dbReference>
<dbReference type="Gene3D" id="1.10.20.140">
    <property type="match status" value="1"/>
</dbReference>
<evidence type="ECO:0008006" key="7">
    <source>
        <dbReference type="Google" id="ProtNLM"/>
    </source>
</evidence>
<accession>A0AAW2H802</accession>
<evidence type="ECO:0000256" key="1">
    <source>
        <dbReference type="ARBA" id="ARBA00005842"/>
    </source>
</evidence>
<dbReference type="PROSITE" id="PS00675">
    <property type="entry name" value="SIGMA54_INTERACT_1"/>
    <property type="match status" value="1"/>
</dbReference>
<evidence type="ECO:0000256" key="4">
    <source>
        <dbReference type="ARBA" id="ARBA00022840"/>
    </source>
</evidence>
<dbReference type="GO" id="GO:0005524">
    <property type="term" value="F:ATP binding"/>
    <property type="evidence" value="ECO:0007669"/>
    <property type="project" value="UniProtKB-KW"/>
</dbReference>
<proteinExistence type="inferred from homology"/>
<dbReference type="HAMAP" id="MF_00185">
    <property type="entry name" value="IPP_trans"/>
    <property type="match status" value="1"/>
</dbReference>
<dbReference type="GO" id="GO:0006400">
    <property type="term" value="P:tRNA modification"/>
    <property type="evidence" value="ECO:0007669"/>
    <property type="project" value="TreeGrafter"/>
</dbReference>
<evidence type="ECO:0000256" key="2">
    <source>
        <dbReference type="ARBA" id="ARBA00022679"/>
    </source>
</evidence>
<name>A0AAW2H802_9NEOP</name>
<reference evidence="6" key="1">
    <citation type="journal article" date="2024" name="Gigascience">
        <title>Chromosome-level genome of the poultry shaft louse Menopon gallinae provides insight into the host-switching and adaptive evolution of parasitic lice.</title>
        <authorList>
            <person name="Xu Y."/>
            <person name="Ma L."/>
            <person name="Liu S."/>
            <person name="Liang Y."/>
            <person name="Liu Q."/>
            <person name="He Z."/>
            <person name="Tian L."/>
            <person name="Duan Y."/>
            <person name="Cai W."/>
            <person name="Li H."/>
            <person name="Song F."/>
        </authorList>
    </citation>
    <scope>NUCLEOTIDE SEQUENCE</scope>
    <source>
        <strain evidence="6">Cailab_2023a</strain>
    </source>
</reference>
<evidence type="ECO:0000256" key="3">
    <source>
        <dbReference type="ARBA" id="ARBA00022741"/>
    </source>
</evidence>
<dbReference type="InterPro" id="IPR039657">
    <property type="entry name" value="Dimethylallyltransferase"/>
</dbReference>
<dbReference type="NCBIfam" id="TIGR00174">
    <property type="entry name" value="miaA"/>
    <property type="match status" value="1"/>
</dbReference>